<keyword evidence="3" id="KW-1185">Reference proteome</keyword>
<evidence type="ECO:0000313" key="3">
    <source>
        <dbReference type="Proteomes" id="UP001642260"/>
    </source>
</evidence>
<feature type="region of interest" description="Disordered" evidence="1">
    <location>
        <begin position="69"/>
        <end position="90"/>
    </location>
</feature>
<evidence type="ECO:0000256" key="1">
    <source>
        <dbReference type="SAM" id="MobiDB-lite"/>
    </source>
</evidence>
<feature type="compositionally biased region" description="Basic and acidic residues" evidence="1">
    <location>
        <begin position="79"/>
        <end position="90"/>
    </location>
</feature>
<dbReference type="Gene3D" id="1.20.1270.10">
    <property type="match status" value="1"/>
</dbReference>
<reference evidence="2 3" key="1">
    <citation type="submission" date="2022-03" db="EMBL/GenBank/DDBJ databases">
        <authorList>
            <person name="Macdonald S."/>
            <person name="Ahmed S."/>
            <person name="Newling K."/>
        </authorList>
    </citation>
    <scope>NUCLEOTIDE SEQUENCE [LARGE SCALE GENOMIC DNA]</scope>
</reference>
<dbReference type="EMBL" id="CAKOAT010167377">
    <property type="protein sequence ID" value="CAH8350769.1"/>
    <property type="molecule type" value="Genomic_DNA"/>
</dbReference>
<comment type="caution">
    <text evidence="2">The sequence shown here is derived from an EMBL/GenBank/DDBJ whole genome shotgun (WGS) entry which is preliminary data.</text>
</comment>
<sequence>MNIHNIYYSTVQDWLYDMDGEDANATKFQERVDFLKVTGSPIYLRSQTKQGRLPCGASQCSRQMKCTPNVYTNAPESEAGAKDEEGHDEL</sequence>
<evidence type="ECO:0000313" key="2">
    <source>
        <dbReference type="EMBL" id="CAH8350769.1"/>
    </source>
</evidence>
<organism evidence="2 3">
    <name type="scientific">Eruca vesicaria subsp. sativa</name>
    <name type="common">Garden rocket</name>
    <name type="synonym">Eruca sativa</name>
    <dbReference type="NCBI Taxonomy" id="29727"/>
    <lineage>
        <taxon>Eukaryota</taxon>
        <taxon>Viridiplantae</taxon>
        <taxon>Streptophyta</taxon>
        <taxon>Embryophyta</taxon>
        <taxon>Tracheophyta</taxon>
        <taxon>Spermatophyta</taxon>
        <taxon>Magnoliopsida</taxon>
        <taxon>eudicotyledons</taxon>
        <taxon>Gunneridae</taxon>
        <taxon>Pentapetalae</taxon>
        <taxon>rosids</taxon>
        <taxon>malvids</taxon>
        <taxon>Brassicales</taxon>
        <taxon>Brassicaceae</taxon>
        <taxon>Brassiceae</taxon>
        <taxon>Eruca</taxon>
    </lineage>
</organism>
<dbReference type="InterPro" id="IPR029048">
    <property type="entry name" value="HSP70_C_sf"/>
</dbReference>
<accession>A0ABC8K9R6</accession>
<dbReference type="AlphaFoldDB" id="A0ABC8K9R6"/>
<proteinExistence type="predicted"/>
<gene>
    <name evidence="2" type="ORF">ERUC_LOCUS18092</name>
</gene>
<dbReference type="Proteomes" id="UP001642260">
    <property type="component" value="Unassembled WGS sequence"/>
</dbReference>
<name>A0ABC8K9R6_ERUVS</name>
<protein>
    <submittedName>
        <fullName evidence="2">Uncharacterized protein</fullName>
    </submittedName>
</protein>